<evidence type="ECO:0000313" key="4">
    <source>
        <dbReference type="RefSeq" id="XP_036368323.1"/>
    </source>
</evidence>
<evidence type="ECO:0000256" key="1">
    <source>
        <dbReference type="SAM" id="MobiDB-lite"/>
    </source>
</evidence>
<dbReference type="PANTHER" id="PTHR23034:SF2">
    <property type="entry name" value="GLUTAMATE-RICH PROTEIN 3"/>
    <property type="match status" value="1"/>
</dbReference>
<dbReference type="RefSeq" id="XP_036368323.1">
    <property type="nucleotide sequence ID" value="XM_036512430.1"/>
</dbReference>
<protein>
    <submittedName>
        <fullName evidence="4">Uncharacterized protein LOC115223430 isoform X1</fullName>
    </submittedName>
</protein>
<dbReference type="KEGG" id="osn:115223430"/>
<feature type="compositionally biased region" description="Basic and acidic residues" evidence="1">
    <location>
        <begin position="668"/>
        <end position="681"/>
    </location>
</feature>
<feature type="compositionally biased region" description="Low complexity" evidence="1">
    <location>
        <begin position="825"/>
        <end position="859"/>
    </location>
</feature>
<accession>A0A7E6FL25</accession>
<dbReference type="InterPro" id="IPR048257">
    <property type="entry name" value="DUF4590"/>
</dbReference>
<organism evidence="3 4">
    <name type="scientific">Octopus sinensis</name>
    <name type="common">East Asian common octopus</name>
    <dbReference type="NCBI Taxonomy" id="2607531"/>
    <lineage>
        <taxon>Eukaryota</taxon>
        <taxon>Metazoa</taxon>
        <taxon>Spiralia</taxon>
        <taxon>Lophotrochozoa</taxon>
        <taxon>Mollusca</taxon>
        <taxon>Cephalopoda</taxon>
        <taxon>Coleoidea</taxon>
        <taxon>Octopodiformes</taxon>
        <taxon>Octopoda</taxon>
        <taxon>Incirrata</taxon>
        <taxon>Octopodidae</taxon>
        <taxon>Octopus</taxon>
    </lineage>
</organism>
<proteinExistence type="predicted"/>
<dbReference type="AlphaFoldDB" id="A0A7E6FL25"/>
<feature type="compositionally biased region" description="Basic residues" evidence="1">
    <location>
        <begin position="117"/>
        <end position="127"/>
    </location>
</feature>
<feature type="compositionally biased region" description="Acidic residues" evidence="1">
    <location>
        <begin position="682"/>
        <end position="691"/>
    </location>
</feature>
<feature type="region of interest" description="Disordered" evidence="1">
    <location>
        <begin position="117"/>
        <end position="169"/>
    </location>
</feature>
<feature type="compositionally biased region" description="Basic and acidic residues" evidence="1">
    <location>
        <begin position="128"/>
        <end position="143"/>
    </location>
</feature>
<dbReference type="Proteomes" id="UP000515154">
    <property type="component" value="Linkage group LG23"/>
</dbReference>
<feature type="compositionally biased region" description="Basic and acidic residues" evidence="1">
    <location>
        <begin position="776"/>
        <end position="795"/>
    </location>
</feature>
<dbReference type="InterPro" id="IPR027962">
    <property type="entry name" value="ERICH3"/>
</dbReference>
<dbReference type="Pfam" id="PF15257">
    <property type="entry name" value="DUF4590"/>
    <property type="match status" value="1"/>
</dbReference>
<keyword evidence="3" id="KW-1185">Reference proteome</keyword>
<sequence length="950" mass="106266">MQQLPTKNGVGGYNSLNDPHLQNYFTNKTVTNYLKKAGVVTRKGEIVPDAVYRANMAHEERRRKAREQLTSELLNKSVNLQRKYESEIQHRLEEIAKLELIRKIRLETRTINKFGIKAKGKKKSKRMREKDEGAISGGKRGDESVEPNSQATEQHETSPEGDAYTNGSFSYMSNDYRTNDYMTNDYMTNTNDYITNDGTTTDYMTNDYMTNDYMTNDYRTTECTPITDHTCSCMNSSYQDGSRQSTYTDDSYYSYCSECNKECMVVDQDDLLPYCGKPCLQDPNTSVRFHDDTVAPLFPTVDCTLCPCETCDETCCKLPVTLMFVGCCGSQTDEPTEIHIEQQHNCDEVFCVYQQCHYIKDIFTFVSHHERDFPFILYVYLNGLLHMKLNTCCEYKHLPGYRFGGRRGQLILVDVKGTSSCTLCEESFTKFQEETSESTIGVGDIKMEEEIVIDVPRNEVAEICVPAEENTKMSMLIDLEGQKAKVKAVEGDTFEIYDSEATSSATASSVLLSSPTCQCHEVAVQDNREAEEKCVCTNYHSTGATTEATESSHSPCSAESPVDECVCEKETSNTSCVCSQHSDHHRHHHHHHHHHHSCHCLHHDSSFSSNAPPSVRIGGGGHSSGSGHESVGSNIAGGAVSTGGKATVATNEESNSEEDNEVTADGGNVKDDDIVVERVEEKDFDGDDEDNASAADDVQSESQHDISETEQGGQQQSPQLVLYYQNSNENNSLRRTSPQDSVSQVLYLDTNLLSMKLEQLQQQQQEGLQQVEEEDQPKRQEDQSHEKGNKRDLLKADSIQDTDELPEIMEPVPDDVEEEEDKNTSHTNSSNNNNSDGDDNVNATTNNHTNNNDHNNNNTGSTALDLVHKSTQVMLLDEECSVAKAETGACTSERGTQVSVKEMQKQQMGKSKNEEDTVSLITKFENSVLWKNSNFVLPESALKKQKTVPS</sequence>
<evidence type="ECO:0000259" key="2">
    <source>
        <dbReference type="Pfam" id="PF15257"/>
    </source>
</evidence>
<feature type="compositionally biased region" description="Acidic residues" evidence="1">
    <location>
        <begin position="800"/>
        <end position="821"/>
    </location>
</feature>
<reference evidence="4" key="1">
    <citation type="submission" date="2025-08" db="UniProtKB">
        <authorList>
            <consortium name="RefSeq"/>
        </authorList>
    </citation>
    <scope>IDENTIFICATION</scope>
</reference>
<name>A0A7E6FL25_9MOLL</name>
<gene>
    <name evidence="4" type="primary">LOC115223430</name>
</gene>
<feature type="region of interest" description="Disordered" evidence="1">
    <location>
        <begin position="611"/>
        <end position="717"/>
    </location>
</feature>
<dbReference type="PANTHER" id="PTHR23034">
    <property type="entry name" value="GLUTAMATE-RICH PROTEIN 3"/>
    <property type="match status" value="1"/>
</dbReference>
<feature type="region of interest" description="Disordered" evidence="1">
    <location>
        <begin position="764"/>
        <end position="862"/>
    </location>
</feature>
<evidence type="ECO:0000313" key="3">
    <source>
        <dbReference type="Proteomes" id="UP000515154"/>
    </source>
</evidence>
<feature type="domain" description="DUF4590" evidence="2">
    <location>
        <begin position="332"/>
        <end position="430"/>
    </location>
</feature>